<comment type="subcellular location">
    <subcellularLocation>
        <location evidence="1 7">Nucleus</location>
    </subcellularLocation>
</comment>
<keyword evidence="10" id="KW-1185">Reference proteome</keyword>
<evidence type="ECO:0000256" key="5">
    <source>
        <dbReference type="ARBA" id="ARBA00023163"/>
    </source>
</evidence>
<evidence type="ECO:0000313" key="10">
    <source>
        <dbReference type="Proteomes" id="UP001345219"/>
    </source>
</evidence>
<sequence length="311" mass="34997">MDDAKGRHQMDFYKGMPPPWNLPPQHQAKTANALDLNRKIMAILEDKNNAVKERNAAVEETKEALWARDEAIKQTNQAYAERDKALIERDNARAALQYMENAINNHATVGNQQRRAKRANQSLISPSYLHSHPSQVDMPEAYIDTNEAHQQATDGSSGKLGGTKRTKQNKGNSTRGSKGKKVGEDLNIWAPPTERRIRSKWDNRDEGLNLVNYNGSIMSVPVCSCTGVPRHCYKWGNGGWQSSCCTMTISMYPLPQIPNKRHSRLGGRKMSGSVFLKLLSRMAEEGHDLSAPLDLKDYWAKHGTNRYITIK</sequence>
<comment type="caution">
    <text evidence="9">The sequence shown here is derived from an EMBL/GenBank/DDBJ whole genome shotgun (WGS) entry which is preliminary data.</text>
</comment>
<dbReference type="GO" id="GO:0009723">
    <property type="term" value="P:response to ethylene"/>
    <property type="evidence" value="ECO:0007669"/>
    <property type="project" value="TreeGrafter"/>
</dbReference>
<dbReference type="GO" id="GO:0043565">
    <property type="term" value="F:sequence-specific DNA binding"/>
    <property type="evidence" value="ECO:0007669"/>
    <property type="project" value="TreeGrafter"/>
</dbReference>
<evidence type="ECO:0000256" key="4">
    <source>
        <dbReference type="ARBA" id="ARBA00023125"/>
    </source>
</evidence>
<dbReference type="PANTHER" id="PTHR31421">
    <property type="entry name" value="PROTEIN BASIC PENTACYSTEINE3"/>
    <property type="match status" value="1"/>
</dbReference>
<evidence type="ECO:0000256" key="3">
    <source>
        <dbReference type="ARBA" id="ARBA00023015"/>
    </source>
</evidence>
<dbReference type="Pfam" id="PF06217">
    <property type="entry name" value="GAGA_bind"/>
    <property type="match status" value="1"/>
</dbReference>
<evidence type="ECO:0000256" key="6">
    <source>
        <dbReference type="ARBA" id="ARBA00023242"/>
    </source>
</evidence>
<keyword evidence="4 7" id="KW-0238">DNA-binding</keyword>
<dbReference type="AlphaFoldDB" id="A0AAN7JUF5"/>
<keyword evidence="6 7" id="KW-0539">Nucleus</keyword>
<dbReference type="GO" id="GO:0003700">
    <property type="term" value="F:DNA-binding transcription factor activity"/>
    <property type="evidence" value="ECO:0007669"/>
    <property type="project" value="UniProtKB-UniRule"/>
</dbReference>
<evidence type="ECO:0000256" key="2">
    <source>
        <dbReference type="ARBA" id="ARBA00007911"/>
    </source>
</evidence>
<evidence type="ECO:0000256" key="8">
    <source>
        <dbReference type="SAM" id="MobiDB-lite"/>
    </source>
</evidence>
<reference evidence="9 10" key="1">
    <citation type="journal article" date="2023" name="Hortic Res">
        <title>Pangenome of water caltrop reveals structural variations and asymmetric subgenome divergence after allopolyploidization.</title>
        <authorList>
            <person name="Zhang X."/>
            <person name="Chen Y."/>
            <person name="Wang L."/>
            <person name="Yuan Y."/>
            <person name="Fang M."/>
            <person name="Shi L."/>
            <person name="Lu R."/>
            <person name="Comes H.P."/>
            <person name="Ma Y."/>
            <person name="Chen Y."/>
            <person name="Huang G."/>
            <person name="Zhou Y."/>
            <person name="Zheng Z."/>
            <person name="Qiu Y."/>
        </authorList>
    </citation>
    <scope>NUCLEOTIDE SEQUENCE [LARGE SCALE GENOMIC DNA]</scope>
    <source>
        <tissue evidence="9">Roots</tissue>
    </source>
</reference>
<comment type="function">
    <text evidence="7">Transcriptional regulator that specifically binds to GA-rich elements (GAGA-repeats) present in regulatory sequences of genes involved in developmental processes.</text>
</comment>
<gene>
    <name evidence="9" type="ORF">SAY87_002707</name>
</gene>
<feature type="region of interest" description="Disordered" evidence="8">
    <location>
        <begin position="148"/>
        <end position="184"/>
    </location>
</feature>
<dbReference type="Proteomes" id="UP001345219">
    <property type="component" value="Chromosome 2"/>
</dbReference>
<evidence type="ECO:0000313" key="9">
    <source>
        <dbReference type="EMBL" id="KAK4754603.1"/>
    </source>
</evidence>
<dbReference type="InterPro" id="IPR010409">
    <property type="entry name" value="GAGA-bd_tscrpt_act"/>
</dbReference>
<dbReference type="SMART" id="SM01226">
    <property type="entry name" value="GAGA_bind"/>
    <property type="match status" value="1"/>
</dbReference>
<dbReference type="PANTHER" id="PTHR31421:SF3">
    <property type="entry name" value="PROTEIN BASIC PENTACYSTEINE4"/>
    <property type="match status" value="1"/>
</dbReference>
<organism evidence="9 10">
    <name type="scientific">Trapa incisa</name>
    <dbReference type="NCBI Taxonomy" id="236973"/>
    <lineage>
        <taxon>Eukaryota</taxon>
        <taxon>Viridiplantae</taxon>
        <taxon>Streptophyta</taxon>
        <taxon>Embryophyta</taxon>
        <taxon>Tracheophyta</taxon>
        <taxon>Spermatophyta</taxon>
        <taxon>Magnoliopsida</taxon>
        <taxon>eudicotyledons</taxon>
        <taxon>Gunneridae</taxon>
        <taxon>Pentapetalae</taxon>
        <taxon>rosids</taxon>
        <taxon>malvids</taxon>
        <taxon>Myrtales</taxon>
        <taxon>Lythraceae</taxon>
        <taxon>Trapa</taxon>
    </lineage>
</organism>
<evidence type="ECO:0000256" key="1">
    <source>
        <dbReference type="ARBA" id="ARBA00004123"/>
    </source>
</evidence>
<protein>
    <recommendedName>
        <fullName evidence="7">GAGA-binding transcriptional activator</fullName>
    </recommendedName>
</protein>
<proteinExistence type="inferred from homology"/>
<comment type="similarity">
    <text evidence="2 7">Belongs to the BBR/BPC family.</text>
</comment>
<accession>A0AAN7JUF5</accession>
<name>A0AAN7JUF5_9MYRT</name>
<keyword evidence="5 7" id="KW-0804">Transcription</keyword>
<dbReference type="GO" id="GO:0005634">
    <property type="term" value="C:nucleus"/>
    <property type="evidence" value="ECO:0007669"/>
    <property type="project" value="UniProtKB-SubCell"/>
</dbReference>
<dbReference type="EMBL" id="JAXIOK010000015">
    <property type="protein sequence ID" value="KAK4754603.1"/>
    <property type="molecule type" value="Genomic_DNA"/>
</dbReference>
<keyword evidence="3 7" id="KW-0805">Transcription regulation</keyword>
<evidence type="ECO:0000256" key="7">
    <source>
        <dbReference type="RuleBase" id="RU367160"/>
    </source>
</evidence>